<dbReference type="Pfam" id="PF00011">
    <property type="entry name" value="HSP20"/>
    <property type="match status" value="1"/>
</dbReference>
<dbReference type="SUPFAM" id="SSF49764">
    <property type="entry name" value="HSP20-like chaperones"/>
    <property type="match status" value="1"/>
</dbReference>
<dbReference type="Gene3D" id="2.60.40.790">
    <property type="match status" value="1"/>
</dbReference>
<proteinExistence type="inferred from homology"/>
<dbReference type="InterPro" id="IPR008978">
    <property type="entry name" value="HSP20-like_chaperone"/>
</dbReference>
<accession>A0A562SUX4</accession>
<evidence type="ECO:0000256" key="1">
    <source>
        <dbReference type="PROSITE-ProRule" id="PRU00285"/>
    </source>
</evidence>
<dbReference type="PROSITE" id="PS01031">
    <property type="entry name" value="SHSP"/>
    <property type="match status" value="1"/>
</dbReference>
<evidence type="ECO:0000313" key="5">
    <source>
        <dbReference type="Proteomes" id="UP000316167"/>
    </source>
</evidence>
<evidence type="ECO:0000256" key="2">
    <source>
        <dbReference type="RuleBase" id="RU003616"/>
    </source>
</evidence>
<name>A0A562SUX4_9BACT</name>
<comment type="similarity">
    <text evidence="1 2">Belongs to the small heat shock protein (HSP20) family.</text>
</comment>
<comment type="caution">
    <text evidence="4">The sequence shown here is derived from an EMBL/GenBank/DDBJ whole genome shotgun (WGS) entry which is preliminary data.</text>
</comment>
<dbReference type="PANTHER" id="PTHR11527">
    <property type="entry name" value="HEAT-SHOCK PROTEIN 20 FAMILY MEMBER"/>
    <property type="match status" value="1"/>
</dbReference>
<dbReference type="InterPro" id="IPR002068">
    <property type="entry name" value="A-crystallin/Hsp20_dom"/>
</dbReference>
<reference evidence="4 5" key="1">
    <citation type="journal article" date="2015" name="Stand. Genomic Sci.">
        <title>Genomic Encyclopedia of Bacterial and Archaeal Type Strains, Phase III: the genomes of soil and plant-associated and newly described type strains.</title>
        <authorList>
            <person name="Whitman W.B."/>
            <person name="Woyke T."/>
            <person name="Klenk H.P."/>
            <person name="Zhou Y."/>
            <person name="Lilburn T.G."/>
            <person name="Beck B.J."/>
            <person name="De Vos P."/>
            <person name="Vandamme P."/>
            <person name="Eisen J.A."/>
            <person name="Garrity G."/>
            <person name="Hugenholtz P."/>
            <person name="Kyrpides N.C."/>
        </authorList>
    </citation>
    <scope>NUCLEOTIDE SEQUENCE [LARGE SCALE GENOMIC DNA]</scope>
    <source>
        <strain evidence="4 5">CGMCC 1.7271</strain>
    </source>
</reference>
<protein>
    <submittedName>
        <fullName evidence="4">HSP20 family protein</fullName>
    </submittedName>
</protein>
<keyword evidence="5" id="KW-1185">Reference proteome</keyword>
<dbReference type="EMBL" id="VLLE01000002">
    <property type="protein sequence ID" value="TWI85095.1"/>
    <property type="molecule type" value="Genomic_DNA"/>
</dbReference>
<feature type="domain" description="SHSP" evidence="3">
    <location>
        <begin position="31"/>
        <end position="143"/>
    </location>
</feature>
<sequence length="143" mass="16341">MTMVKLHSPAQKHINNIFDELFNELPAFGKTVNNLFSPAVNILETNDAYHLEVNAPGRNKEDFTVSVDKGLLTISYEKKEETKSDDVKVVRREFNAQSFKRSFTVDEKINTEAIQAKYENGLLKLFLPKKADVQQPVKTIQIQ</sequence>
<evidence type="ECO:0000313" key="4">
    <source>
        <dbReference type="EMBL" id="TWI85095.1"/>
    </source>
</evidence>
<organism evidence="4 5">
    <name type="scientific">Lacibacter cauensis</name>
    <dbReference type="NCBI Taxonomy" id="510947"/>
    <lineage>
        <taxon>Bacteria</taxon>
        <taxon>Pseudomonadati</taxon>
        <taxon>Bacteroidota</taxon>
        <taxon>Chitinophagia</taxon>
        <taxon>Chitinophagales</taxon>
        <taxon>Chitinophagaceae</taxon>
        <taxon>Lacibacter</taxon>
    </lineage>
</organism>
<dbReference type="InterPro" id="IPR031107">
    <property type="entry name" value="Small_HSP"/>
</dbReference>
<evidence type="ECO:0000259" key="3">
    <source>
        <dbReference type="PROSITE" id="PS01031"/>
    </source>
</evidence>
<dbReference type="OrthoDB" id="9814487at2"/>
<dbReference type="CDD" id="cd06464">
    <property type="entry name" value="ACD_sHsps-like"/>
    <property type="match status" value="1"/>
</dbReference>
<dbReference type="AlphaFoldDB" id="A0A562SUX4"/>
<dbReference type="RefSeq" id="WP_144883700.1">
    <property type="nucleotide sequence ID" value="NZ_VLLE01000002.1"/>
</dbReference>
<dbReference type="Proteomes" id="UP000316167">
    <property type="component" value="Unassembled WGS sequence"/>
</dbReference>
<gene>
    <name evidence="4" type="ORF">IQ13_0250</name>
</gene>